<evidence type="ECO:0000313" key="4">
    <source>
        <dbReference type="EMBL" id="KAL3771984.1"/>
    </source>
</evidence>
<feature type="compositionally biased region" description="Basic and acidic residues" evidence="1">
    <location>
        <begin position="225"/>
        <end position="240"/>
    </location>
</feature>
<evidence type="ECO:0000256" key="2">
    <source>
        <dbReference type="SAM" id="Phobius"/>
    </source>
</evidence>
<comment type="caution">
    <text evidence="4">The sequence shown here is derived from an EMBL/GenBank/DDBJ whole genome shotgun (WGS) entry which is preliminary data.</text>
</comment>
<feature type="compositionally biased region" description="Basic residues" evidence="1">
    <location>
        <begin position="264"/>
        <end position="274"/>
    </location>
</feature>
<name>A0ABD3N7D8_9STRA</name>
<dbReference type="EMBL" id="JALLPJ020001276">
    <property type="protein sequence ID" value="KAL3771984.1"/>
    <property type="molecule type" value="Genomic_DNA"/>
</dbReference>
<dbReference type="Proteomes" id="UP001530400">
    <property type="component" value="Unassembled WGS sequence"/>
</dbReference>
<keyword evidence="2" id="KW-1133">Transmembrane helix</keyword>
<keyword evidence="5" id="KW-1185">Reference proteome</keyword>
<accession>A0ABD3N7D8</accession>
<protein>
    <submittedName>
        <fullName evidence="4">Uncharacterized protein</fullName>
    </submittedName>
</protein>
<gene>
    <name evidence="4" type="ORF">ACHAWO_009175</name>
</gene>
<feature type="region of interest" description="Disordered" evidence="1">
    <location>
        <begin position="168"/>
        <end position="188"/>
    </location>
</feature>
<organism evidence="4 5">
    <name type="scientific">Cyclotella atomus</name>
    <dbReference type="NCBI Taxonomy" id="382360"/>
    <lineage>
        <taxon>Eukaryota</taxon>
        <taxon>Sar</taxon>
        <taxon>Stramenopiles</taxon>
        <taxon>Ochrophyta</taxon>
        <taxon>Bacillariophyta</taxon>
        <taxon>Coscinodiscophyceae</taxon>
        <taxon>Thalassiosirophycidae</taxon>
        <taxon>Stephanodiscales</taxon>
        <taxon>Stephanodiscaceae</taxon>
        <taxon>Cyclotella</taxon>
    </lineage>
</organism>
<sequence length="274" mass="31346">MMRINTLSILSILIVSSHATRGLKGLSRILEDTWNDDNANYTYHFEVESNARSEAEPTSSSISSSSMNVTHIQEMIVNRAQKYKEVVESKAWEFYQSSPSEWTESQWDFVLMLFGGLLLLSCCCLSAACAYCCIYRREDKDGPSSKHEDRYAKLMWYNRLKRHRSRYRKERYKHDDTDTIDSQPTFDSGGSISAVSSFETFGTTTKTDKKESLLKKSGKKKKSKETKGSYESPKNKRQDTTELSLGSILSFEMENEGTDTPKKSNGRSRTRVEC</sequence>
<feature type="signal peptide" evidence="3">
    <location>
        <begin position="1"/>
        <end position="19"/>
    </location>
</feature>
<keyword evidence="2" id="KW-0812">Transmembrane</keyword>
<feature type="region of interest" description="Disordered" evidence="1">
    <location>
        <begin position="209"/>
        <end position="274"/>
    </location>
</feature>
<feature type="chain" id="PRO_5044777860" evidence="3">
    <location>
        <begin position="20"/>
        <end position="274"/>
    </location>
</feature>
<feature type="transmembrane region" description="Helical" evidence="2">
    <location>
        <begin position="109"/>
        <end position="134"/>
    </location>
</feature>
<evidence type="ECO:0000313" key="5">
    <source>
        <dbReference type="Proteomes" id="UP001530400"/>
    </source>
</evidence>
<keyword evidence="3" id="KW-0732">Signal</keyword>
<keyword evidence="2" id="KW-0472">Membrane</keyword>
<proteinExistence type="predicted"/>
<reference evidence="4 5" key="1">
    <citation type="submission" date="2024-10" db="EMBL/GenBank/DDBJ databases">
        <title>Updated reference genomes for cyclostephanoid diatoms.</title>
        <authorList>
            <person name="Roberts W.R."/>
            <person name="Alverson A.J."/>
        </authorList>
    </citation>
    <scope>NUCLEOTIDE SEQUENCE [LARGE SCALE GENOMIC DNA]</scope>
    <source>
        <strain evidence="4 5">AJA010-31</strain>
    </source>
</reference>
<evidence type="ECO:0000256" key="3">
    <source>
        <dbReference type="SAM" id="SignalP"/>
    </source>
</evidence>
<evidence type="ECO:0000256" key="1">
    <source>
        <dbReference type="SAM" id="MobiDB-lite"/>
    </source>
</evidence>
<dbReference type="AlphaFoldDB" id="A0ABD3N7D8"/>